<protein>
    <recommendedName>
        <fullName evidence="2">Phage replisome organiser N-terminal domain-containing protein</fullName>
    </recommendedName>
</protein>
<evidence type="ECO:0008006" key="2">
    <source>
        <dbReference type="Google" id="ProtNLM"/>
    </source>
</evidence>
<dbReference type="EMBL" id="BARU01020259">
    <property type="protein sequence ID" value="GAH61342.1"/>
    <property type="molecule type" value="Genomic_DNA"/>
</dbReference>
<gene>
    <name evidence="1" type="ORF">S03H2_33294</name>
</gene>
<accession>X1GVZ4</accession>
<name>X1GVZ4_9ZZZZ</name>
<sequence length="115" mass="13772">MRAAWKRTWIKIYPLQCLEGSIRYQLEADERGVWYDLLNFAALCATPGVISDNDKRPYPHSFIANRLNITEELLERTFRKCQDENRLSENDTGIHITNWDAYQSEYQRQKPYREK</sequence>
<feature type="non-terminal residue" evidence="1">
    <location>
        <position position="115"/>
    </location>
</feature>
<proteinExistence type="predicted"/>
<organism evidence="1">
    <name type="scientific">marine sediment metagenome</name>
    <dbReference type="NCBI Taxonomy" id="412755"/>
    <lineage>
        <taxon>unclassified sequences</taxon>
        <taxon>metagenomes</taxon>
        <taxon>ecological metagenomes</taxon>
    </lineage>
</organism>
<dbReference type="AlphaFoldDB" id="X1GVZ4"/>
<reference evidence="1" key="1">
    <citation type="journal article" date="2014" name="Front. Microbiol.">
        <title>High frequency of phylogenetically diverse reductive dehalogenase-homologous genes in deep subseafloor sedimentary metagenomes.</title>
        <authorList>
            <person name="Kawai M."/>
            <person name="Futagami T."/>
            <person name="Toyoda A."/>
            <person name="Takaki Y."/>
            <person name="Nishi S."/>
            <person name="Hori S."/>
            <person name="Arai W."/>
            <person name="Tsubouchi T."/>
            <person name="Morono Y."/>
            <person name="Uchiyama I."/>
            <person name="Ito T."/>
            <person name="Fujiyama A."/>
            <person name="Inagaki F."/>
            <person name="Takami H."/>
        </authorList>
    </citation>
    <scope>NUCLEOTIDE SEQUENCE</scope>
    <source>
        <strain evidence="1">Expedition CK06-06</strain>
    </source>
</reference>
<evidence type="ECO:0000313" key="1">
    <source>
        <dbReference type="EMBL" id="GAH61342.1"/>
    </source>
</evidence>
<comment type="caution">
    <text evidence="1">The sequence shown here is derived from an EMBL/GenBank/DDBJ whole genome shotgun (WGS) entry which is preliminary data.</text>
</comment>